<name>A0A2C9LCU5_BIOGL</name>
<dbReference type="GO" id="GO:0005509">
    <property type="term" value="F:calcium ion binding"/>
    <property type="evidence" value="ECO:0007669"/>
    <property type="project" value="InterPro"/>
</dbReference>
<evidence type="ECO:0000256" key="3">
    <source>
        <dbReference type="SAM" id="MobiDB-lite"/>
    </source>
</evidence>
<evidence type="ECO:0000259" key="4">
    <source>
        <dbReference type="PROSITE" id="PS50222"/>
    </source>
</evidence>
<dbReference type="STRING" id="6526.A0A2C9LCU5"/>
<dbReference type="PROSITE" id="PS50222">
    <property type="entry name" value="EF_HAND_2"/>
    <property type="match status" value="2"/>
</dbReference>
<dbReference type="AlphaFoldDB" id="A0A2C9LCU5"/>
<evidence type="ECO:0000256" key="1">
    <source>
        <dbReference type="ARBA" id="ARBA00022837"/>
    </source>
</evidence>
<keyword evidence="2" id="KW-0175">Coiled coil</keyword>
<dbReference type="Proteomes" id="UP000076420">
    <property type="component" value="Unassembled WGS sequence"/>
</dbReference>
<gene>
    <name evidence="5" type="primary">106071457</name>
</gene>
<protein>
    <recommendedName>
        <fullName evidence="4">EF-hand domain-containing protein</fullName>
    </recommendedName>
</protein>
<dbReference type="OrthoDB" id="5983955at2759"/>
<dbReference type="EnsemblMetazoa" id="BGLB029680-RB">
    <property type="protein sequence ID" value="BGLB029680-PB"/>
    <property type="gene ID" value="BGLB029680"/>
</dbReference>
<evidence type="ECO:0000313" key="6">
    <source>
        <dbReference type="Proteomes" id="UP000076420"/>
    </source>
</evidence>
<dbReference type="SMART" id="SM00054">
    <property type="entry name" value="EFh"/>
    <property type="match status" value="2"/>
</dbReference>
<feature type="domain" description="EF-hand" evidence="4">
    <location>
        <begin position="439"/>
        <end position="474"/>
    </location>
</feature>
<sequence>MDQKERLNKMAHLVFNKTNLGQLKDGLCVFLDLYSDVLNKEFENGTSFSHDEILGRLDKIDLEIWRPIRNVFLCDPYYGYMDGNFSEDEKMSPAKLMLDWLNVFDHINIELRRKLETYDNIVGQLNREKNALENSLSKTEALLREERTFKNGERTQLKTAQSSVTYLETVLREKNEKIAELQKEKNVQLWEREKERIFAESDKRLRILEQELADQKHQNESLTKRLKQIDDNNKILKLRHELAMGTFSTAGSKSTEELKRNIYLLEKDVLFLEDQLYNLQRTFATVICGLKTDLLILGKNRTDPLSGQKTDLEFINVCDFVSLIYKSLMEGDLTEAQRSLPPHYSYLPNDFKIRRIRRVSRPKTTVHADDNDDSSLPPLRPSGPVLDKSSSSQQEVRNVDILGSIEDAPVVENPCLVDPIDRQINTTACMRYFPHMSMDFIKDHWERFQEFDVDGNESLDFTEVVKALTSMGLQFTAQQAEEAMRESDINKNRTLDFYEYLLVADKLFSKKGRSELFHTGAAKDNRKVIAKTCSVQ</sequence>
<dbReference type="Pfam" id="PF13499">
    <property type="entry name" value="EF-hand_7"/>
    <property type="match status" value="1"/>
</dbReference>
<dbReference type="Gene3D" id="1.10.238.10">
    <property type="entry name" value="EF-hand"/>
    <property type="match status" value="1"/>
</dbReference>
<feature type="domain" description="EF-hand" evidence="4">
    <location>
        <begin position="475"/>
        <end position="510"/>
    </location>
</feature>
<dbReference type="PROSITE" id="PS00018">
    <property type="entry name" value="EF_HAND_1"/>
    <property type="match status" value="1"/>
</dbReference>
<evidence type="ECO:0000313" key="5">
    <source>
        <dbReference type="EnsemblMetazoa" id="BGLB029680-PB"/>
    </source>
</evidence>
<dbReference type="InterPro" id="IPR002048">
    <property type="entry name" value="EF_hand_dom"/>
</dbReference>
<proteinExistence type="predicted"/>
<dbReference type="InterPro" id="IPR011992">
    <property type="entry name" value="EF-hand-dom_pair"/>
</dbReference>
<dbReference type="KEGG" id="bgt:106071457"/>
<accession>A0A2C9LCU5</accession>
<keyword evidence="1" id="KW-0106">Calcium</keyword>
<reference evidence="5" key="1">
    <citation type="submission" date="2020-05" db="UniProtKB">
        <authorList>
            <consortium name="EnsemblMetazoa"/>
        </authorList>
    </citation>
    <scope>IDENTIFICATION</scope>
    <source>
        <strain evidence="5">BB02</strain>
    </source>
</reference>
<evidence type="ECO:0000256" key="2">
    <source>
        <dbReference type="SAM" id="Coils"/>
    </source>
</evidence>
<feature type="region of interest" description="Disordered" evidence="3">
    <location>
        <begin position="362"/>
        <end position="394"/>
    </location>
</feature>
<dbReference type="SUPFAM" id="SSF47473">
    <property type="entry name" value="EF-hand"/>
    <property type="match status" value="1"/>
</dbReference>
<dbReference type="VEuPathDB" id="VectorBase:BGLB029680"/>
<feature type="coiled-coil region" evidence="2">
    <location>
        <begin position="108"/>
        <end position="239"/>
    </location>
</feature>
<dbReference type="VEuPathDB" id="VectorBase:BGLAX_028338"/>
<dbReference type="InterPro" id="IPR018247">
    <property type="entry name" value="EF_Hand_1_Ca_BS"/>
</dbReference>
<organism evidence="5 6">
    <name type="scientific">Biomphalaria glabrata</name>
    <name type="common">Bloodfluke planorb</name>
    <name type="synonym">Freshwater snail</name>
    <dbReference type="NCBI Taxonomy" id="6526"/>
    <lineage>
        <taxon>Eukaryota</taxon>
        <taxon>Metazoa</taxon>
        <taxon>Spiralia</taxon>
        <taxon>Lophotrochozoa</taxon>
        <taxon>Mollusca</taxon>
        <taxon>Gastropoda</taxon>
        <taxon>Heterobranchia</taxon>
        <taxon>Euthyneura</taxon>
        <taxon>Panpulmonata</taxon>
        <taxon>Hygrophila</taxon>
        <taxon>Lymnaeoidea</taxon>
        <taxon>Planorbidae</taxon>
        <taxon>Biomphalaria</taxon>
    </lineage>
</organism>
<dbReference type="CDD" id="cd00051">
    <property type="entry name" value="EFh"/>
    <property type="match status" value="1"/>
</dbReference>